<dbReference type="Proteomes" id="UP000561726">
    <property type="component" value="Unassembled WGS sequence"/>
</dbReference>
<dbReference type="EC" id="6.3.4.15" evidence="3"/>
<keyword evidence="2" id="KW-0092">Biotin</keyword>
<dbReference type="InterPro" id="IPR045864">
    <property type="entry name" value="aa-tRNA-synth_II/BPL/LPL"/>
</dbReference>
<evidence type="ECO:0000256" key="2">
    <source>
        <dbReference type="ARBA" id="ARBA00023267"/>
    </source>
</evidence>
<dbReference type="PANTHER" id="PTHR12835">
    <property type="entry name" value="BIOTIN PROTEIN LIGASE"/>
    <property type="match status" value="1"/>
</dbReference>
<sequence length="282" mass="29510">MEFPVSQRVVSRFQYLAEAGSTNDVLKESATADASGWPDLSVVVTDNQTQGRGRLGRVWLTPTGKSLAISALLRPALPGGGALPSHRLGWFPLLAGAAMTLAVREVVDAARVPENADAAPEDRPPSHEVTLKWPNDVLIDGYKVSGILSELLPDARGIVIGAGLNLSLSEHDLPTLTSTSLLLVTGTPPNPDAVLSLYLTRLGELYGEFLAASGDPHASGLLQTVTELCGTLGSAVRVELPGGTDLVGTALSIDADGRLLLKNDIDGELQAVAAGDVTHLRY</sequence>
<dbReference type="Pfam" id="PF03099">
    <property type="entry name" value="BPL_LplA_LipB"/>
    <property type="match status" value="1"/>
</dbReference>
<dbReference type="Proteomes" id="UP000029864">
    <property type="component" value="Unassembled WGS sequence"/>
</dbReference>
<name>A0A099JFX3_9MICO</name>
<dbReference type="PANTHER" id="PTHR12835:SF5">
    <property type="entry name" value="BIOTIN--PROTEIN LIGASE"/>
    <property type="match status" value="1"/>
</dbReference>
<reference evidence="5 7" key="1">
    <citation type="submission" date="2014-08" db="EMBL/GenBank/DDBJ databases">
        <authorList>
            <person name="Sisinthy S."/>
        </authorList>
    </citation>
    <scope>NUCLEOTIDE SEQUENCE [LARGE SCALE GENOMIC DNA]</scope>
    <source>
        <strain evidence="5 7">RuG17</strain>
    </source>
</reference>
<organism evidence="5 7">
    <name type="scientific">Cryobacterium roopkundense</name>
    <dbReference type="NCBI Taxonomy" id="1001240"/>
    <lineage>
        <taxon>Bacteria</taxon>
        <taxon>Bacillati</taxon>
        <taxon>Actinomycetota</taxon>
        <taxon>Actinomycetes</taxon>
        <taxon>Micrococcales</taxon>
        <taxon>Microbacteriaceae</taxon>
        <taxon>Cryobacterium</taxon>
    </lineage>
</organism>
<dbReference type="OrthoDB" id="9807064at2"/>
<comment type="caution">
    <text evidence="5">The sequence shown here is derived from an EMBL/GenBank/DDBJ whole genome shotgun (WGS) entry which is preliminary data.</text>
</comment>
<dbReference type="Gene3D" id="2.30.30.100">
    <property type="match status" value="1"/>
</dbReference>
<dbReference type="GO" id="GO:0005737">
    <property type="term" value="C:cytoplasm"/>
    <property type="evidence" value="ECO:0007669"/>
    <property type="project" value="TreeGrafter"/>
</dbReference>
<dbReference type="InterPro" id="IPR003142">
    <property type="entry name" value="BPL_C"/>
</dbReference>
<gene>
    <name evidence="6" type="ORF">BJ997_002728</name>
    <name evidence="5" type="ORF">GY21_08350</name>
</gene>
<dbReference type="eggNOG" id="COG0340">
    <property type="taxonomic scope" value="Bacteria"/>
</dbReference>
<dbReference type="STRING" id="1001240.GY21_08350"/>
<dbReference type="PROSITE" id="PS51733">
    <property type="entry name" value="BPL_LPL_CATALYTIC"/>
    <property type="match status" value="1"/>
</dbReference>
<keyword evidence="7" id="KW-1185">Reference proteome</keyword>
<keyword evidence="1 6" id="KW-0436">Ligase</keyword>
<feature type="domain" description="BPL/LPL catalytic" evidence="4">
    <location>
        <begin position="1"/>
        <end position="210"/>
    </location>
</feature>
<proteinExistence type="predicted"/>
<protein>
    <recommendedName>
        <fullName evidence="3">biotin--[biotin carboxyl-carrier protein] ligase</fullName>
        <ecNumber evidence="3">6.3.4.15</ecNumber>
    </recommendedName>
</protein>
<dbReference type="InterPro" id="IPR004408">
    <property type="entry name" value="Biotin_CoA_COase_ligase"/>
</dbReference>
<evidence type="ECO:0000256" key="1">
    <source>
        <dbReference type="ARBA" id="ARBA00022598"/>
    </source>
</evidence>
<dbReference type="EMBL" id="JACHBQ010000001">
    <property type="protein sequence ID" value="MBB5642180.1"/>
    <property type="molecule type" value="Genomic_DNA"/>
</dbReference>
<dbReference type="SUPFAM" id="SSF55681">
    <property type="entry name" value="Class II aaRS and biotin synthetases"/>
    <property type="match status" value="1"/>
</dbReference>
<dbReference type="CDD" id="cd16442">
    <property type="entry name" value="BPL"/>
    <property type="match status" value="1"/>
</dbReference>
<evidence type="ECO:0000259" key="4">
    <source>
        <dbReference type="PROSITE" id="PS51733"/>
    </source>
</evidence>
<evidence type="ECO:0000313" key="6">
    <source>
        <dbReference type="EMBL" id="MBB5642180.1"/>
    </source>
</evidence>
<evidence type="ECO:0000313" key="5">
    <source>
        <dbReference type="EMBL" id="KGJ77086.1"/>
    </source>
</evidence>
<dbReference type="AlphaFoldDB" id="A0A099JFX3"/>
<evidence type="ECO:0000313" key="8">
    <source>
        <dbReference type="Proteomes" id="UP000561726"/>
    </source>
</evidence>
<dbReference type="Pfam" id="PF02237">
    <property type="entry name" value="BPL_C"/>
    <property type="match status" value="1"/>
</dbReference>
<dbReference type="RefSeq" id="WP_035836271.1">
    <property type="nucleotide sequence ID" value="NZ_JACHBQ010000001.1"/>
</dbReference>
<reference evidence="6 8" key="2">
    <citation type="submission" date="2020-08" db="EMBL/GenBank/DDBJ databases">
        <title>Sequencing the genomes of 1000 actinobacteria strains.</title>
        <authorList>
            <person name="Klenk H.-P."/>
        </authorList>
    </citation>
    <scope>NUCLEOTIDE SEQUENCE [LARGE SCALE GENOMIC DNA]</scope>
    <source>
        <strain evidence="6 8">DSM 21065</strain>
    </source>
</reference>
<accession>A0A099JFX3</accession>
<dbReference type="EMBL" id="JPXF01000028">
    <property type="protein sequence ID" value="KGJ77086.1"/>
    <property type="molecule type" value="Genomic_DNA"/>
</dbReference>
<dbReference type="Gene3D" id="3.30.930.10">
    <property type="entry name" value="Bira Bifunctional Protein, Domain 2"/>
    <property type="match status" value="1"/>
</dbReference>
<dbReference type="InterPro" id="IPR004143">
    <property type="entry name" value="BPL_LPL_catalytic"/>
</dbReference>
<dbReference type="GO" id="GO:0004077">
    <property type="term" value="F:biotin--[biotin carboxyl-carrier protein] ligase activity"/>
    <property type="evidence" value="ECO:0007669"/>
    <property type="project" value="UniProtKB-EC"/>
</dbReference>
<evidence type="ECO:0000313" key="7">
    <source>
        <dbReference type="Proteomes" id="UP000029864"/>
    </source>
</evidence>
<evidence type="ECO:0000256" key="3">
    <source>
        <dbReference type="ARBA" id="ARBA00024227"/>
    </source>
</evidence>